<evidence type="ECO:0000259" key="4">
    <source>
        <dbReference type="Pfam" id="PF12333"/>
    </source>
</evidence>
<dbReference type="GO" id="GO:0071339">
    <property type="term" value="C:MLL1 complex"/>
    <property type="evidence" value="ECO:0007669"/>
    <property type="project" value="TreeGrafter"/>
</dbReference>
<dbReference type="PANTHER" id="PTHR16056:SF2">
    <property type="entry name" value="TESTIS-EXPRESSED PROTEIN 10"/>
    <property type="match status" value="1"/>
</dbReference>
<dbReference type="InterPro" id="IPR016024">
    <property type="entry name" value="ARM-type_fold"/>
</dbReference>
<evidence type="ECO:0000313" key="5">
    <source>
        <dbReference type="EMBL" id="CAH0099870.1"/>
    </source>
</evidence>
<comment type="subcellular location">
    <subcellularLocation>
        <location evidence="1">Nucleus</location>
    </subcellularLocation>
</comment>
<dbReference type="Gene3D" id="1.25.10.10">
    <property type="entry name" value="Leucine-rich Repeat Variant"/>
    <property type="match status" value="1"/>
</dbReference>
<dbReference type="SUPFAM" id="SSF48371">
    <property type="entry name" value="ARM repeat"/>
    <property type="match status" value="1"/>
</dbReference>
<evidence type="ECO:0000256" key="1">
    <source>
        <dbReference type="ARBA" id="ARBA00004123"/>
    </source>
</evidence>
<dbReference type="InterPro" id="IPR024679">
    <property type="entry name" value="Ipi1_N"/>
</dbReference>
<dbReference type="Proteomes" id="UP000789390">
    <property type="component" value="Unassembled WGS sequence"/>
</dbReference>
<sequence>MTKSAKHKKEFRKEKNKIKLKLSFKAEKSGKRKKGELLPKGLNVTDTSFKTKKIVIPDHTRPTESSGIPLSHRKQTFKELLAHMGHFNASVQQDGINGMKELLVKFPEVLEVSLSSLLGKLSELMALRDAQVRSCSLKLLEHIIQSTSADKITPFFPLLNAQLMCCMNHISLDIQKDSHLLLDILLTHAPSLVSTVALQILPNFLEQISCRDDAKSGKRVLTINPNQRLTSLKWRQEVLTRVHRLLTLLLGKNQLDPQRNSTRISFSYGKICPLYMKRNFYVKLNTTGHFSVNDRSSPTLHLQEFIAHLFPLLSETWVEAMASEQLNKNQGYSLIGTESLALFTCITNVMFALWSIMNRSENNFELLRWFESEYGELLIRNFIQRFPFSARIETTRNKKQVVDPHCREQNLILCFLWAHLEMKSAAKYSTLVFQYLCGLFQSSDQYVFTAVELDKLKEIVLACSSKKNLREQVDNLIDAVIEFCSRIRPDRKDRLYLNKVLMTIGETVGDREEISSLKRWIEMCPSLIREYANMDLLESINRVMSRNANCLTNGRNEVDNLIAYLEKIDSKYEHWKAVFDFIYLTKNQASGELDLSKLRENIVQMQDSEVKSYGLGMLNIIGAAT</sequence>
<evidence type="ECO:0000256" key="3">
    <source>
        <dbReference type="ARBA" id="ARBA00023242"/>
    </source>
</evidence>
<comment type="caution">
    <text evidence="5">The sequence shown here is derived from an EMBL/GenBank/DDBJ whole genome shotgun (WGS) entry which is preliminary data.</text>
</comment>
<accession>A0A8J2RBV1</accession>
<dbReference type="AlphaFoldDB" id="A0A8J2RBV1"/>
<name>A0A8J2RBV1_9CRUS</name>
<evidence type="ECO:0000256" key="2">
    <source>
        <dbReference type="ARBA" id="ARBA00006427"/>
    </source>
</evidence>
<reference evidence="5" key="1">
    <citation type="submission" date="2021-11" db="EMBL/GenBank/DDBJ databases">
        <authorList>
            <person name="Schell T."/>
        </authorList>
    </citation>
    <scope>NUCLEOTIDE SEQUENCE</scope>
    <source>
        <strain evidence="5">M5</strain>
    </source>
</reference>
<protein>
    <recommendedName>
        <fullName evidence="4">Pre-rRNA-processing protein Ipi1 N-terminal domain-containing protein</fullName>
    </recommendedName>
</protein>
<organism evidence="5 6">
    <name type="scientific">Daphnia galeata</name>
    <dbReference type="NCBI Taxonomy" id="27404"/>
    <lineage>
        <taxon>Eukaryota</taxon>
        <taxon>Metazoa</taxon>
        <taxon>Ecdysozoa</taxon>
        <taxon>Arthropoda</taxon>
        <taxon>Crustacea</taxon>
        <taxon>Branchiopoda</taxon>
        <taxon>Diplostraca</taxon>
        <taxon>Cladocera</taxon>
        <taxon>Anomopoda</taxon>
        <taxon>Daphniidae</taxon>
        <taxon>Daphnia</taxon>
    </lineage>
</organism>
<keyword evidence="3" id="KW-0539">Nucleus</keyword>
<dbReference type="InterPro" id="IPR011989">
    <property type="entry name" value="ARM-like"/>
</dbReference>
<proteinExistence type="inferred from homology"/>
<comment type="similarity">
    <text evidence="2">Belongs to the IPI1/TEX10 family.</text>
</comment>
<dbReference type="EMBL" id="CAKKLH010000026">
    <property type="protein sequence ID" value="CAH0099870.1"/>
    <property type="molecule type" value="Genomic_DNA"/>
</dbReference>
<gene>
    <name evidence="5" type="ORF">DGAL_LOCUS2028</name>
</gene>
<dbReference type="OrthoDB" id="361362at2759"/>
<evidence type="ECO:0000313" key="6">
    <source>
        <dbReference type="Proteomes" id="UP000789390"/>
    </source>
</evidence>
<dbReference type="Pfam" id="PF12333">
    <property type="entry name" value="Ipi1_N"/>
    <property type="match status" value="1"/>
</dbReference>
<feature type="domain" description="Pre-rRNA-processing protein Ipi1 N-terminal" evidence="4">
    <location>
        <begin position="151"/>
        <end position="246"/>
    </location>
</feature>
<keyword evidence="6" id="KW-1185">Reference proteome</keyword>
<dbReference type="PANTHER" id="PTHR16056">
    <property type="entry name" value="REGULATOR OF MICROTUBULE DYNAMICS PROTEIN"/>
    <property type="match status" value="1"/>
</dbReference>